<keyword evidence="2" id="KW-1185">Reference proteome</keyword>
<protein>
    <submittedName>
        <fullName evidence="1">Uncharacterized protein</fullName>
    </submittedName>
</protein>
<accession>A0A2U2DGR7</accession>
<comment type="caution">
    <text evidence="1">The sequence shown here is derived from an EMBL/GenBank/DDBJ whole genome shotgun (WGS) entry which is preliminary data.</text>
</comment>
<organism evidence="1 2">
    <name type="scientific">Metarhizobium album</name>
    <dbReference type="NCBI Taxonomy" id="2182425"/>
    <lineage>
        <taxon>Bacteria</taxon>
        <taxon>Pseudomonadati</taxon>
        <taxon>Pseudomonadota</taxon>
        <taxon>Alphaproteobacteria</taxon>
        <taxon>Hyphomicrobiales</taxon>
        <taxon>Rhizobiaceae</taxon>
        <taxon>Metarhizobium</taxon>
    </lineage>
</organism>
<sequence>MTVQNLGREITGEEVMPAVQFREVGAVGRVVSPLQPERRHLQPGNPAADPGLQLARLVRIDRRGHGAGQELFGFRRAEAQVCRVDFR</sequence>
<name>A0A2U2DGR7_9HYPH</name>
<proteinExistence type="predicted"/>
<dbReference type="AlphaFoldDB" id="A0A2U2DGR7"/>
<dbReference type="Proteomes" id="UP000245252">
    <property type="component" value="Unassembled WGS sequence"/>
</dbReference>
<evidence type="ECO:0000313" key="1">
    <source>
        <dbReference type="EMBL" id="PWE52490.1"/>
    </source>
</evidence>
<gene>
    <name evidence="1" type="ORF">DEM27_30400</name>
</gene>
<dbReference type="EMBL" id="QFBC01000024">
    <property type="protein sequence ID" value="PWE52490.1"/>
    <property type="molecule type" value="Genomic_DNA"/>
</dbReference>
<evidence type="ECO:0000313" key="2">
    <source>
        <dbReference type="Proteomes" id="UP000245252"/>
    </source>
</evidence>
<reference evidence="1 2" key="1">
    <citation type="submission" date="2018-05" db="EMBL/GenBank/DDBJ databases">
        <title>The draft genome of strain NS-104.</title>
        <authorList>
            <person name="Hang P."/>
            <person name="Jiang J."/>
        </authorList>
    </citation>
    <scope>NUCLEOTIDE SEQUENCE [LARGE SCALE GENOMIC DNA]</scope>
    <source>
        <strain evidence="1 2">NS-104</strain>
    </source>
</reference>